<dbReference type="RefSeq" id="WP_347287792.1">
    <property type="nucleotide sequence ID" value="NZ_JAUZQE010000081.1"/>
</dbReference>
<keyword evidence="3" id="KW-1185">Reference proteome</keyword>
<dbReference type="PANTHER" id="PTHR41878">
    <property type="entry name" value="LEXA REPRESSOR-RELATED"/>
    <property type="match status" value="1"/>
</dbReference>
<dbReference type="InterPro" id="IPR024047">
    <property type="entry name" value="MM3350-like_sf"/>
</dbReference>
<evidence type="ECO:0000313" key="3">
    <source>
        <dbReference type="Proteomes" id="UP001232156"/>
    </source>
</evidence>
<dbReference type="EMBL" id="JAUZQE010000081">
    <property type="protein sequence ID" value="MDR4127272.1"/>
    <property type="molecule type" value="Genomic_DNA"/>
</dbReference>
<organism evidence="2 3">
    <name type="scientific">Yanghanlia caeni</name>
    <dbReference type="NCBI Taxonomy" id="3064283"/>
    <lineage>
        <taxon>Bacteria</taxon>
        <taxon>Pseudomonadati</taxon>
        <taxon>Pseudomonadota</taxon>
        <taxon>Betaproteobacteria</taxon>
        <taxon>Burkholderiales</taxon>
        <taxon>Alcaligenaceae</taxon>
        <taxon>Yanghanlia</taxon>
    </lineage>
</organism>
<accession>A0ABU1DA75</accession>
<evidence type="ECO:0000313" key="2">
    <source>
        <dbReference type="EMBL" id="MDR4127272.1"/>
    </source>
</evidence>
<protein>
    <submittedName>
        <fullName evidence="2">Plasmid pRiA4b ORF-3 family protein</fullName>
    </submittedName>
</protein>
<gene>
    <name evidence="2" type="ORF">Q8947_14985</name>
</gene>
<sequence length="120" mass="13691">MESRATVQRTGTRRVAASKVTPLQGQALVLRIELCDIVPNIYRVIVVPARITLPKLHVTILWAMGWQGGHLHEFIINGEHYGELDPEFPHDDLKNQQRVRLDKALGPTTAFEYIYDFGDR</sequence>
<proteinExistence type="predicted"/>
<name>A0ABU1DA75_9BURK</name>
<feature type="domain" description="Plasmid pRiA4b Orf3-like" evidence="1">
    <location>
        <begin position="27"/>
        <end position="119"/>
    </location>
</feature>
<dbReference type="InterPro" id="IPR012912">
    <property type="entry name" value="Plasmid_pRiA4b_Orf3-like"/>
</dbReference>
<dbReference type="SUPFAM" id="SSF159941">
    <property type="entry name" value="MM3350-like"/>
    <property type="match status" value="1"/>
</dbReference>
<dbReference type="Gene3D" id="3.10.290.30">
    <property type="entry name" value="MM3350-like"/>
    <property type="match status" value="1"/>
</dbReference>
<comment type="caution">
    <text evidence="2">The sequence shown here is derived from an EMBL/GenBank/DDBJ whole genome shotgun (WGS) entry which is preliminary data.</text>
</comment>
<evidence type="ECO:0000259" key="1">
    <source>
        <dbReference type="Pfam" id="PF07929"/>
    </source>
</evidence>
<reference evidence="2 3" key="1">
    <citation type="submission" date="2023-08" db="EMBL/GenBank/DDBJ databases">
        <title>Alcaligenaceae gen. nov., a novel taxon isolated from the sludge of Yixing Pesticide Factory.</title>
        <authorList>
            <person name="Ruan L."/>
        </authorList>
    </citation>
    <scope>NUCLEOTIDE SEQUENCE [LARGE SCALE GENOMIC DNA]</scope>
    <source>
        <strain evidence="2 3">LG-2</strain>
    </source>
</reference>
<dbReference type="PANTHER" id="PTHR41878:SF1">
    <property type="entry name" value="TNPR PROTEIN"/>
    <property type="match status" value="1"/>
</dbReference>
<dbReference type="Pfam" id="PF07929">
    <property type="entry name" value="PRiA4_ORF3"/>
    <property type="match status" value="1"/>
</dbReference>
<dbReference type="Proteomes" id="UP001232156">
    <property type="component" value="Unassembled WGS sequence"/>
</dbReference>